<dbReference type="PANTHER" id="PTHR30509:SF9">
    <property type="entry name" value="MULTIDRUG RESISTANCE PROTEIN MDTO"/>
    <property type="match status" value="1"/>
</dbReference>
<dbReference type="PANTHER" id="PTHR30509">
    <property type="entry name" value="P-HYDROXYBENZOIC ACID EFFLUX PUMP SUBUNIT-RELATED"/>
    <property type="match status" value="1"/>
</dbReference>
<accession>A0ABW4JF18</accession>
<sequence length="535" mass="57850">MKRKSPKTPAANDIHSSNDVKRSIQTLPPTRLLRHAFHFRKAPSPWRRAIGAGLSLFVPIVCGIAIGHPLWGLMATMGGFAGIYATDSPPKRLAVKLLIVVIGLSISVALGTLSAGSPWSIAIMSAVVAACATFISGALQVPPPGPYFFIMACEVGTGMPLDPGAAGTRLFFALIGGAIAWSIGMGSCFWQRRVGRSGTDKTYDSTVQRLGEPGMWLDASARLRAALRRDSIVWPASIRIAIGIFVATLIAYALGDDRPYWVPLGCAAVLLGTHVMATIHRAIQRAIGTSIGIILTGWIFSLHPSFLVLAVLCLVLQTVVELFVVRNYGLAVIFITPLALIVAMTANTGMTPLELVHARLVDNILGCCVGLAMGLLLWRRAASRRLRLVAARAIRSEGDFLQAVLSSQSDDPGDYASFLREMGTVLSHLDDMQQTALHEFPHRAPVTDELWPTIAATKHVAEALQMMVKERDQVQALRILGEQCQIWFEAVAKSVERNGDFINRGALPFADLHLGLTPALLELQASVTEHKRTVR</sequence>
<evidence type="ECO:0000256" key="5">
    <source>
        <dbReference type="ARBA" id="ARBA00023136"/>
    </source>
</evidence>
<comment type="subcellular location">
    <subcellularLocation>
        <location evidence="1">Cell membrane</location>
        <topology evidence="1">Multi-pass membrane protein</topology>
    </subcellularLocation>
</comment>
<evidence type="ECO:0000256" key="6">
    <source>
        <dbReference type="ARBA" id="ARBA00043993"/>
    </source>
</evidence>
<evidence type="ECO:0000256" key="1">
    <source>
        <dbReference type="ARBA" id="ARBA00004651"/>
    </source>
</evidence>
<organism evidence="9 10">
    <name type="scientific">Alicyclobacillus fodiniaquatilis</name>
    <dbReference type="NCBI Taxonomy" id="1661150"/>
    <lineage>
        <taxon>Bacteria</taxon>
        <taxon>Bacillati</taxon>
        <taxon>Bacillota</taxon>
        <taxon>Bacilli</taxon>
        <taxon>Bacillales</taxon>
        <taxon>Alicyclobacillaceae</taxon>
        <taxon>Alicyclobacillus</taxon>
    </lineage>
</organism>
<keyword evidence="3 7" id="KW-0812">Transmembrane</keyword>
<feature type="transmembrane region" description="Helical" evidence="7">
    <location>
        <begin position="356"/>
        <end position="378"/>
    </location>
</feature>
<comment type="caution">
    <text evidence="9">The sequence shown here is derived from an EMBL/GenBank/DDBJ whole genome shotgun (WGS) entry which is preliminary data.</text>
</comment>
<evidence type="ECO:0000256" key="7">
    <source>
        <dbReference type="SAM" id="Phobius"/>
    </source>
</evidence>
<dbReference type="Proteomes" id="UP001597079">
    <property type="component" value="Unassembled WGS sequence"/>
</dbReference>
<dbReference type="InterPro" id="IPR049453">
    <property type="entry name" value="Memb_transporter_dom"/>
</dbReference>
<comment type="similarity">
    <text evidence="6">Belongs to the YccS/YhfK family.</text>
</comment>
<feature type="transmembrane region" description="Helical" evidence="7">
    <location>
        <begin position="170"/>
        <end position="190"/>
    </location>
</feature>
<feature type="transmembrane region" description="Helical" evidence="7">
    <location>
        <begin position="93"/>
        <end position="113"/>
    </location>
</feature>
<gene>
    <name evidence="9" type="ORF">ACFSB2_07720</name>
</gene>
<dbReference type="EMBL" id="JBHUCX010000020">
    <property type="protein sequence ID" value="MFD1674593.1"/>
    <property type="molecule type" value="Genomic_DNA"/>
</dbReference>
<evidence type="ECO:0000313" key="10">
    <source>
        <dbReference type="Proteomes" id="UP001597079"/>
    </source>
</evidence>
<evidence type="ECO:0000259" key="8">
    <source>
        <dbReference type="Pfam" id="PF13515"/>
    </source>
</evidence>
<dbReference type="RefSeq" id="WP_377942456.1">
    <property type="nucleotide sequence ID" value="NZ_JBHUCX010000020.1"/>
</dbReference>
<keyword evidence="4 7" id="KW-1133">Transmembrane helix</keyword>
<feature type="transmembrane region" description="Helical" evidence="7">
    <location>
        <begin position="331"/>
        <end position="350"/>
    </location>
</feature>
<reference evidence="10" key="1">
    <citation type="journal article" date="2019" name="Int. J. Syst. Evol. Microbiol.">
        <title>The Global Catalogue of Microorganisms (GCM) 10K type strain sequencing project: providing services to taxonomists for standard genome sequencing and annotation.</title>
        <authorList>
            <consortium name="The Broad Institute Genomics Platform"/>
            <consortium name="The Broad Institute Genome Sequencing Center for Infectious Disease"/>
            <person name="Wu L."/>
            <person name="Ma J."/>
        </authorList>
    </citation>
    <scope>NUCLEOTIDE SEQUENCE [LARGE SCALE GENOMIC DNA]</scope>
    <source>
        <strain evidence="10">CGMCC 1.12286</strain>
    </source>
</reference>
<feature type="transmembrane region" description="Helical" evidence="7">
    <location>
        <begin position="49"/>
        <end position="73"/>
    </location>
</feature>
<feature type="domain" description="Integral membrane bound transporter" evidence="8">
    <location>
        <begin position="246"/>
        <end position="372"/>
    </location>
</feature>
<feature type="transmembrane region" description="Helical" evidence="7">
    <location>
        <begin position="120"/>
        <end position="141"/>
    </location>
</feature>
<proteinExistence type="inferred from homology"/>
<evidence type="ECO:0000256" key="4">
    <source>
        <dbReference type="ARBA" id="ARBA00022989"/>
    </source>
</evidence>
<keyword evidence="10" id="KW-1185">Reference proteome</keyword>
<keyword evidence="2" id="KW-1003">Cell membrane</keyword>
<keyword evidence="5 7" id="KW-0472">Membrane</keyword>
<protein>
    <submittedName>
        <fullName evidence="9">FUSC family protein</fullName>
    </submittedName>
</protein>
<evidence type="ECO:0000256" key="2">
    <source>
        <dbReference type="ARBA" id="ARBA00022475"/>
    </source>
</evidence>
<dbReference type="Pfam" id="PF13515">
    <property type="entry name" value="FUSC_2"/>
    <property type="match status" value="1"/>
</dbReference>
<evidence type="ECO:0000256" key="3">
    <source>
        <dbReference type="ARBA" id="ARBA00022692"/>
    </source>
</evidence>
<feature type="transmembrane region" description="Helical" evidence="7">
    <location>
        <begin position="232"/>
        <end position="254"/>
    </location>
</feature>
<name>A0ABW4JF18_9BACL</name>
<evidence type="ECO:0000313" key="9">
    <source>
        <dbReference type="EMBL" id="MFD1674593.1"/>
    </source>
</evidence>